<dbReference type="SUPFAM" id="SSF53927">
    <property type="entry name" value="Cytidine deaminase-like"/>
    <property type="match status" value="1"/>
</dbReference>
<accession>A0A1G2C7R2</accession>
<dbReference type="InterPro" id="IPR016193">
    <property type="entry name" value="Cytidine_deaminase-like"/>
</dbReference>
<organism evidence="2 3">
    <name type="scientific">Candidatus Liptonbacteria bacterium GWC1_60_9</name>
    <dbReference type="NCBI Taxonomy" id="1798645"/>
    <lineage>
        <taxon>Bacteria</taxon>
        <taxon>Candidatus Liptoniibacteriota</taxon>
    </lineage>
</organism>
<reference evidence="2 3" key="1">
    <citation type="journal article" date="2016" name="Nat. Commun.">
        <title>Thousands of microbial genomes shed light on interconnected biogeochemical processes in an aquifer system.</title>
        <authorList>
            <person name="Anantharaman K."/>
            <person name="Brown C.T."/>
            <person name="Hug L.A."/>
            <person name="Sharon I."/>
            <person name="Castelle C.J."/>
            <person name="Probst A.J."/>
            <person name="Thomas B.C."/>
            <person name="Singh A."/>
            <person name="Wilkins M.J."/>
            <person name="Karaoz U."/>
            <person name="Brodie E.L."/>
            <person name="Williams K.H."/>
            <person name="Hubbard S.S."/>
            <person name="Banfield J.F."/>
        </authorList>
    </citation>
    <scope>NUCLEOTIDE SEQUENCE [LARGE SCALE GENOMIC DNA]</scope>
</reference>
<protein>
    <recommendedName>
        <fullName evidence="1">CMP/dCMP-type deaminase domain-containing protein</fullName>
    </recommendedName>
</protein>
<dbReference type="PROSITE" id="PS51747">
    <property type="entry name" value="CYT_DCMP_DEAMINASES_2"/>
    <property type="match status" value="1"/>
</dbReference>
<dbReference type="GO" id="GO:0003824">
    <property type="term" value="F:catalytic activity"/>
    <property type="evidence" value="ECO:0007669"/>
    <property type="project" value="InterPro"/>
</dbReference>
<sequence length="370" mass="40981">MLTRTSDLTREERLGFMETCLRLSASSDCTRMKFGAVVVKRRFWDGGATSDLVVIGQGYNRKASPCTAFVDCCDLRDRLKIPGRMRAELCEAVHAEWAAIINAVERGYQVRGAELIVCGKRPSGELYAKKWRNHSCTLCTRLMHAFGIARVWVPCATDAGADLFPLTSEGALTTSFEIAMGMRDLETGIRKEEEEMTASDSVSSHLSPQSHEAALEGECAGCLPRSQRPRDGIFLMELLKALYRSWDAETSADGANWTRECPPWGQCAVTALVVQDYMGGDFLRASLEAMPDPKIAAMRSHYWNRLPGRVAREVDLTERQFHPALKAQIPGGKPLTGKGDPLTREYILSNAETARRYALLKAKVGQILGE</sequence>
<proteinExistence type="predicted"/>
<evidence type="ECO:0000313" key="2">
    <source>
        <dbReference type="EMBL" id="OGY97433.1"/>
    </source>
</evidence>
<evidence type="ECO:0000259" key="1">
    <source>
        <dbReference type="PROSITE" id="PS51747"/>
    </source>
</evidence>
<dbReference type="Pfam" id="PF00383">
    <property type="entry name" value="dCMP_cyt_deam_1"/>
    <property type="match status" value="1"/>
</dbReference>
<dbReference type="InterPro" id="IPR056238">
    <property type="entry name" value="YunG-like"/>
</dbReference>
<gene>
    <name evidence="2" type="ORF">A2128_00160</name>
</gene>
<dbReference type="Proteomes" id="UP000176349">
    <property type="component" value="Unassembled WGS sequence"/>
</dbReference>
<feature type="domain" description="CMP/dCMP-type deaminase" evidence="1">
    <location>
        <begin position="11"/>
        <end position="164"/>
    </location>
</feature>
<dbReference type="AlphaFoldDB" id="A0A1G2C7R2"/>
<evidence type="ECO:0000313" key="3">
    <source>
        <dbReference type="Proteomes" id="UP000176349"/>
    </source>
</evidence>
<dbReference type="Gene3D" id="3.40.140.10">
    <property type="entry name" value="Cytidine Deaminase, domain 2"/>
    <property type="match status" value="1"/>
</dbReference>
<comment type="caution">
    <text evidence="2">The sequence shown here is derived from an EMBL/GenBank/DDBJ whole genome shotgun (WGS) entry which is preliminary data.</text>
</comment>
<name>A0A1G2C7R2_9BACT</name>
<dbReference type="Pfam" id="PF24585">
    <property type="entry name" value="YunG"/>
    <property type="match status" value="1"/>
</dbReference>
<dbReference type="InterPro" id="IPR002125">
    <property type="entry name" value="CMP_dCMP_dom"/>
</dbReference>
<dbReference type="EMBL" id="MHKV01000011">
    <property type="protein sequence ID" value="OGY97433.1"/>
    <property type="molecule type" value="Genomic_DNA"/>
</dbReference>